<sequence>MNLRQKTVSHEGSLMIYEGKTSWEDYSGHLDIISAANDWSEERKGQKLASALRGPALGVALAMVPQEDRMNFIRLSTVLKLRFGQEHLSLKWQNELQSKEQRPDYSGHLDIISAANDWSEERKGQKLASALRGPALGVALAMVPQEDRMNFIRLSTVLKLRFGQEHSSLKWQNELQSKEQRPALKESRKKETRPEVDLIHNVIKTVDRLDLKVC</sequence>
<proteinExistence type="predicted"/>
<comment type="caution">
    <text evidence="1">The sequence shown here is derived from an EMBL/GenBank/DDBJ whole genome shotgun (WGS) entry which is preliminary data.</text>
</comment>
<evidence type="ECO:0000313" key="1">
    <source>
        <dbReference type="EMBL" id="KAF6216218.1"/>
    </source>
</evidence>
<dbReference type="EMBL" id="WIXP02000001">
    <property type="protein sequence ID" value="KAF6216218.1"/>
    <property type="molecule type" value="Genomic_DNA"/>
</dbReference>
<organism evidence="1 2">
    <name type="scientific">Apolygus lucorum</name>
    <name type="common">Small green plant bug</name>
    <name type="synonym">Lygocoris lucorum</name>
    <dbReference type="NCBI Taxonomy" id="248454"/>
    <lineage>
        <taxon>Eukaryota</taxon>
        <taxon>Metazoa</taxon>
        <taxon>Ecdysozoa</taxon>
        <taxon>Arthropoda</taxon>
        <taxon>Hexapoda</taxon>
        <taxon>Insecta</taxon>
        <taxon>Pterygota</taxon>
        <taxon>Neoptera</taxon>
        <taxon>Paraneoptera</taxon>
        <taxon>Hemiptera</taxon>
        <taxon>Heteroptera</taxon>
        <taxon>Panheteroptera</taxon>
        <taxon>Cimicomorpha</taxon>
        <taxon>Miridae</taxon>
        <taxon>Mirini</taxon>
        <taxon>Apolygus</taxon>
    </lineage>
</organism>
<dbReference type="PANTHER" id="PTHR45823:SF1">
    <property type="entry name" value="T-SNARE COILED-COIL HOMOLOGY DOMAIN-CONTAINING PROTEIN"/>
    <property type="match status" value="1"/>
</dbReference>
<dbReference type="OrthoDB" id="6625979at2759"/>
<dbReference type="Proteomes" id="UP000466442">
    <property type="component" value="Linkage Group LG1"/>
</dbReference>
<accession>A0A8S9Y6S8</accession>
<evidence type="ECO:0000313" key="2">
    <source>
        <dbReference type="Proteomes" id="UP000466442"/>
    </source>
</evidence>
<reference evidence="1" key="1">
    <citation type="journal article" date="2021" name="Mol. Ecol. Resour.">
        <title>Apolygus lucorum genome provides insights into omnivorousness and mesophyll feeding.</title>
        <authorList>
            <person name="Liu Y."/>
            <person name="Liu H."/>
            <person name="Wang H."/>
            <person name="Huang T."/>
            <person name="Liu B."/>
            <person name="Yang B."/>
            <person name="Yin L."/>
            <person name="Li B."/>
            <person name="Zhang Y."/>
            <person name="Zhang S."/>
            <person name="Jiang F."/>
            <person name="Zhang X."/>
            <person name="Ren Y."/>
            <person name="Wang B."/>
            <person name="Wang S."/>
            <person name="Lu Y."/>
            <person name="Wu K."/>
            <person name="Fan W."/>
            <person name="Wang G."/>
        </authorList>
    </citation>
    <scope>NUCLEOTIDE SEQUENCE</scope>
    <source>
        <strain evidence="1">12Hb</strain>
    </source>
</reference>
<gene>
    <name evidence="1" type="ORF">GE061_000558</name>
</gene>
<keyword evidence="2" id="KW-1185">Reference proteome</keyword>
<dbReference type="AlphaFoldDB" id="A0A8S9Y6S8"/>
<protein>
    <submittedName>
        <fullName evidence="1">Uncharacterized protein</fullName>
    </submittedName>
</protein>
<dbReference type="PANTHER" id="PTHR45823">
    <property type="entry name" value="T-SNARE COILED-COIL HOMOLOGY DOMAIN-CONTAINING PROTEIN"/>
    <property type="match status" value="1"/>
</dbReference>
<name>A0A8S9Y6S8_APOLU</name>